<dbReference type="InterPro" id="IPR050701">
    <property type="entry name" value="Histone_Mod_Regulator"/>
</dbReference>
<feature type="domain" description="PHD-type" evidence="13">
    <location>
        <begin position="242"/>
        <end position="355"/>
    </location>
</feature>
<feature type="domain" description="Bromo" evidence="11">
    <location>
        <begin position="588"/>
        <end position="650"/>
    </location>
</feature>
<evidence type="ECO:0000259" key="13">
    <source>
        <dbReference type="PROSITE" id="PS51805"/>
    </source>
</evidence>
<evidence type="ECO:0000313" key="14">
    <source>
        <dbReference type="EMBL" id="RCI03790.1"/>
    </source>
</evidence>
<dbReference type="OrthoDB" id="20839at2759"/>
<dbReference type="InterPro" id="IPR036427">
    <property type="entry name" value="Bromodomain-like_sf"/>
</dbReference>
<evidence type="ECO:0000256" key="10">
    <source>
        <dbReference type="SAM" id="MobiDB-lite"/>
    </source>
</evidence>
<dbReference type="Pfam" id="PF13832">
    <property type="entry name" value="zf-HC5HC2H_2"/>
    <property type="match status" value="1"/>
</dbReference>
<dbReference type="InterPro" id="IPR000313">
    <property type="entry name" value="PWWP_dom"/>
</dbReference>
<feature type="compositionally biased region" description="Polar residues" evidence="10">
    <location>
        <begin position="984"/>
        <end position="1019"/>
    </location>
</feature>
<dbReference type="GO" id="GO:0008270">
    <property type="term" value="F:zinc ion binding"/>
    <property type="evidence" value="ECO:0007669"/>
    <property type="project" value="UniProtKB-KW"/>
</dbReference>
<feature type="compositionally biased region" description="Low complexity" evidence="10">
    <location>
        <begin position="907"/>
        <end position="917"/>
    </location>
</feature>
<evidence type="ECO:0000256" key="1">
    <source>
        <dbReference type="ARBA" id="ARBA00004123"/>
    </source>
</evidence>
<dbReference type="InterPro" id="IPR001487">
    <property type="entry name" value="Bromodomain"/>
</dbReference>
<comment type="caution">
    <text evidence="14">The sequence shown here is derived from an EMBL/GenBank/DDBJ whole genome shotgun (WGS) entry which is preliminary data.</text>
</comment>
<feature type="compositionally biased region" description="Basic and acidic residues" evidence="10">
    <location>
        <begin position="1331"/>
        <end position="1345"/>
    </location>
</feature>
<dbReference type="SUPFAM" id="SSF47370">
    <property type="entry name" value="Bromodomain"/>
    <property type="match status" value="1"/>
</dbReference>
<feature type="compositionally biased region" description="Basic and acidic residues" evidence="10">
    <location>
        <begin position="1083"/>
        <end position="1095"/>
    </location>
</feature>
<feature type="compositionally biased region" description="Acidic residues" evidence="10">
    <location>
        <begin position="375"/>
        <end position="393"/>
    </location>
</feature>
<dbReference type="PROSITE" id="PS50014">
    <property type="entry name" value="BROMODOMAIN_2"/>
    <property type="match status" value="1"/>
</dbReference>
<keyword evidence="5" id="KW-0862">Zinc</keyword>
<dbReference type="PANTHER" id="PTHR13793">
    <property type="entry name" value="PHD FINGER PROTEINS"/>
    <property type="match status" value="1"/>
</dbReference>
<feature type="compositionally biased region" description="Basic residues" evidence="10">
    <location>
        <begin position="805"/>
        <end position="818"/>
    </location>
</feature>
<dbReference type="CDD" id="cd04369">
    <property type="entry name" value="Bromodomain"/>
    <property type="match status" value="1"/>
</dbReference>
<dbReference type="Pfam" id="PF00855">
    <property type="entry name" value="PWWP"/>
    <property type="match status" value="1"/>
</dbReference>
<feature type="region of interest" description="Disordered" evidence="10">
    <location>
        <begin position="804"/>
        <end position="825"/>
    </location>
</feature>
<dbReference type="Pfam" id="PF10513">
    <property type="entry name" value="EPL1"/>
    <property type="match status" value="1"/>
</dbReference>
<evidence type="ECO:0000256" key="2">
    <source>
        <dbReference type="ARBA" id="ARBA00022723"/>
    </source>
</evidence>
<dbReference type="InterPro" id="IPR019542">
    <property type="entry name" value="Enhancer_polycomb-like_N"/>
</dbReference>
<keyword evidence="4 9" id="KW-0863">Zinc-finger</keyword>
<dbReference type="GO" id="GO:0006325">
    <property type="term" value="P:chromatin organization"/>
    <property type="evidence" value="ECO:0007669"/>
    <property type="project" value="UniProtKB-ARBA"/>
</dbReference>
<proteinExistence type="predicted"/>
<dbReference type="CDD" id="cd15492">
    <property type="entry name" value="PHD_BRPF_JADE_like"/>
    <property type="match status" value="1"/>
</dbReference>
<dbReference type="EMBL" id="PJQM01000895">
    <property type="protein sequence ID" value="RCI03790.1"/>
    <property type="molecule type" value="Genomic_DNA"/>
</dbReference>
<keyword evidence="2" id="KW-0479">Metal-binding</keyword>
<sequence>MPANKTRRGRPKRMYDLVQEDEHQKHNSVASTSNLPDLDIRQPLTIYTQVDDICPEEKPCLVHLNQDVHLGSTTHAQINYDNLPQAVYLMNEPEDDDDPEITPYIIQSEYIRYQEPTEDELFERVEYDMDERDQIWLNNYNEKNCADNDAPVSPELFEGLMDRLEKEWHILIQGVSCPADLDSSSAEDSACAVCGDTEAENSNAIVFCDGCNLAVHQDCYGIPHIPEGEWLCKQCQLAPDEDISCVFCPNKGGAFKQTTDGKWGHLLCAIWIPEVILKDTVYMEPIDYVDKVPKGRLRLVCSICKQRQGACIQCDNKNCYSAFHVSCARATGYSMKIKLHEQGSIVMNAYCDKHMPKDTSEDTSEDIDEEAREDIFEDMPMEYEDSNEEDYTEHDESSKKKGRQTQGRGRDRDRSHSSSKKIVLDLKTPIKKFPRAGGQHHVTGPPIAPNIVLSRMDHIPRLLESSIRKKSQLVTSISRYWSLKREYMKGAPLIKRLQLEPWVVTNYIAQTNNVSGRLAPAKKEFILDLWASLDKSRMLSEQVQRRERLKLEQLKKQKEYVETYLYPNEYVFHIVLNQLIECDSNDYFKEPVSHEDVPDYASVIDEPMCFSIIQEKITCHGYTELGQLKRDVDLIWDNCVEYNLPLSDFYKAALRLKKKSEAIFDWAEKKITSAPTLEEFFMDSCTDSALESSLNPVLSYSMFDCGIQEEDIDIVDEEVIEIADEEDTELPMDVLVDSQPIVLPTELMEVAAVDKTSDISADSLPRRAGRRRISKSASENYTILETGTRQSTIEQWILQNSGKPAVKKKHKRETKKIPKPTAVQKEHEIPTVTSVDVGVQTDNYLLLSLLQEFGTPAALGKLADEKQNDKELYNGLSLAKAVSQKIKKITRNPLPKTLPEPIKVIDTDTISDNNSTDTEQEVIVTIKSPKRRRSVKLQKSESPESSSPVMAPIKLPEACSSGEPQATESLETSSFNKPRKIALSKTSPAKPQTTVSPEGSFFGKSQATNLPERSSSVKPQRTLLPGKITPDKPQVTESPKRNSSDEPQAIKLAERSSCIKPQAADSKERTSVKSQRTLLPKKSTSDKSRTIESPEKSISGKPQATGSTVDNSSVKPQRISLPEKGASGKLQVAESTERITSKKVQGAASMDRGLSIKPQATKAPERSLFVEPPATKSPEGNSSAEPQSSKNPMSSKADLSPSYSMSYDIAERSLSPVAPMENILAEPSNGRRTVPQSLESVVNIKEGKRSKSSPKPQPAPKTIMRATRSRGLTANEEELKKRKRMSTEARVLMSSLLHFENKEKPEEKYKTYYPKNAPVGWAYLESDDEDGAGHERTEETKAESRIKRRKIEQVSLDDFNHNEIVWARVSGYPSHPAKLVKEVDENSSLYKSKRVSQAVLVEFLKVPDNHKWGWVLPNNITKFGATEVDKLKLAECLKEKGSARTSRIQEAREGYQYACSLIDKEDSESVLGSVFSEANLLVKKKTKSTKRK</sequence>
<dbReference type="InterPro" id="IPR019787">
    <property type="entry name" value="Znf_PHD-finger"/>
</dbReference>
<dbReference type="Pfam" id="PF13831">
    <property type="entry name" value="PHD_2"/>
    <property type="match status" value="1"/>
</dbReference>
<keyword evidence="15" id="KW-1185">Reference proteome</keyword>
<dbReference type="Proteomes" id="UP000253551">
    <property type="component" value="Unassembled WGS sequence"/>
</dbReference>
<accession>A0A367KNU0</accession>
<organism evidence="14 15">
    <name type="scientific">Rhizopus stolonifer</name>
    <name type="common">Rhizopus nigricans</name>
    <dbReference type="NCBI Taxonomy" id="4846"/>
    <lineage>
        <taxon>Eukaryota</taxon>
        <taxon>Fungi</taxon>
        <taxon>Fungi incertae sedis</taxon>
        <taxon>Mucoromycota</taxon>
        <taxon>Mucoromycotina</taxon>
        <taxon>Mucoromycetes</taxon>
        <taxon>Mucorales</taxon>
        <taxon>Mucorineae</taxon>
        <taxon>Rhizopodaceae</taxon>
        <taxon>Rhizopus</taxon>
    </lineage>
</organism>
<dbReference type="PROSITE" id="PS51805">
    <property type="entry name" value="EPHD"/>
    <property type="match status" value="1"/>
</dbReference>
<evidence type="ECO:0000256" key="5">
    <source>
        <dbReference type="ARBA" id="ARBA00022833"/>
    </source>
</evidence>
<evidence type="ECO:0000259" key="12">
    <source>
        <dbReference type="PROSITE" id="PS50016"/>
    </source>
</evidence>
<gene>
    <name evidence="14" type="primary">NTO1_3</name>
    <name evidence="14" type="ORF">CU098_006436</name>
</gene>
<keyword evidence="3" id="KW-0677">Repeat</keyword>
<reference evidence="14 15" key="1">
    <citation type="journal article" date="2018" name="G3 (Bethesda)">
        <title>Phylogenetic and Phylogenomic Definition of Rhizopus Species.</title>
        <authorList>
            <person name="Gryganskyi A.P."/>
            <person name="Golan J."/>
            <person name="Dolatabadi S."/>
            <person name="Mondo S."/>
            <person name="Robb S."/>
            <person name="Idnurm A."/>
            <person name="Muszewska A."/>
            <person name="Steczkiewicz K."/>
            <person name="Masonjones S."/>
            <person name="Liao H.L."/>
            <person name="Gajdeczka M.T."/>
            <person name="Anike F."/>
            <person name="Vuek A."/>
            <person name="Anishchenko I.M."/>
            <person name="Voigt K."/>
            <person name="de Hoog G.S."/>
            <person name="Smith M.E."/>
            <person name="Heitman J."/>
            <person name="Vilgalys R."/>
            <person name="Stajich J.E."/>
        </authorList>
    </citation>
    <scope>NUCLEOTIDE SEQUENCE [LARGE SCALE GENOMIC DNA]</scope>
    <source>
        <strain evidence="14 15">LSU 92-RS-03</strain>
    </source>
</reference>
<evidence type="ECO:0000256" key="6">
    <source>
        <dbReference type="ARBA" id="ARBA00023117"/>
    </source>
</evidence>
<protein>
    <submittedName>
        <fullName evidence="14">NuA3 HAT complex component nto1</fullName>
    </submittedName>
</protein>
<dbReference type="Gene3D" id="3.30.40.10">
    <property type="entry name" value="Zinc/RING finger domain, C3HC4 (zinc finger)"/>
    <property type="match status" value="2"/>
</dbReference>
<dbReference type="SMART" id="SM00249">
    <property type="entry name" value="PHD"/>
    <property type="match status" value="2"/>
</dbReference>
<evidence type="ECO:0000256" key="3">
    <source>
        <dbReference type="ARBA" id="ARBA00022737"/>
    </source>
</evidence>
<name>A0A367KNU0_RHIST</name>
<evidence type="ECO:0000256" key="9">
    <source>
        <dbReference type="PROSITE-ProRule" id="PRU00146"/>
    </source>
</evidence>
<keyword evidence="6 8" id="KW-0103">Bromodomain</keyword>
<dbReference type="InterPro" id="IPR034732">
    <property type="entry name" value="EPHD"/>
</dbReference>
<feature type="compositionally biased region" description="Polar residues" evidence="10">
    <location>
        <begin position="1230"/>
        <end position="1240"/>
    </location>
</feature>
<dbReference type="InterPro" id="IPR001965">
    <property type="entry name" value="Znf_PHD"/>
</dbReference>
<dbReference type="Pfam" id="PF00439">
    <property type="entry name" value="Bromodomain"/>
    <property type="match status" value="1"/>
</dbReference>
<dbReference type="InterPro" id="IPR011011">
    <property type="entry name" value="Znf_FYVE_PHD"/>
</dbReference>
<evidence type="ECO:0000256" key="8">
    <source>
        <dbReference type="PROSITE-ProRule" id="PRU00035"/>
    </source>
</evidence>
<feature type="domain" description="PHD-type" evidence="12">
    <location>
        <begin position="188"/>
        <end position="238"/>
    </location>
</feature>
<keyword evidence="7" id="KW-0539">Nucleus</keyword>
<feature type="compositionally biased region" description="Polar residues" evidence="10">
    <location>
        <begin position="962"/>
        <end position="976"/>
    </location>
</feature>
<dbReference type="SUPFAM" id="SSF63748">
    <property type="entry name" value="Tudor/PWWP/MBT"/>
    <property type="match status" value="1"/>
</dbReference>
<feature type="region of interest" description="Disordered" evidence="10">
    <location>
        <begin position="905"/>
        <end position="1286"/>
    </location>
</feature>
<feature type="compositionally biased region" description="Polar residues" evidence="10">
    <location>
        <begin position="1178"/>
        <end position="1194"/>
    </location>
</feature>
<dbReference type="InterPro" id="IPR013083">
    <property type="entry name" value="Znf_RING/FYVE/PHD"/>
</dbReference>
<feature type="region of interest" description="Disordered" evidence="10">
    <location>
        <begin position="375"/>
        <end position="421"/>
    </location>
</feature>
<dbReference type="PROSITE" id="PS50016">
    <property type="entry name" value="ZF_PHD_2"/>
    <property type="match status" value="1"/>
</dbReference>
<dbReference type="GO" id="GO:0006357">
    <property type="term" value="P:regulation of transcription by RNA polymerase II"/>
    <property type="evidence" value="ECO:0007669"/>
    <property type="project" value="TreeGrafter"/>
</dbReference>
<feature type="region of interest" description="Disordered" evidence="10">
    <location>
        <begin position="1326"/>
        <end position="1345"/>
    </location>
</feature>
<evidence type="ECO:0000256" key="7">
    <source>
        <dbReference type="ARBA" id="ARBA00023242"/>
    </source>
</evidence>
<feature type="compositionally biased region" description="Polar residues" evidence="10">
    <location>
        <begin position="1100"/>
        <end position="1115"/>
    </location>
</feature>
<evidence type="ECO:0000313" key="15">
    <source>
        <dbReference type="Proteomes" id="UP000253551"/>
    </source>
</evidence>
<dbReference type="STRING" id="4846.A0A367KNU0"/>
<dbReference type="SUPFAM" id="SSF57903">
    <property type="entry name" value="FYVE/PHD zinc finger"/>
    <property type="match status" value="2"/>
</dbReference>
<dbReference type="PRINTS" id="PR00503">
    <property type="entry name" value="BROMODOMAIN"/>
</dbReference>
<evidence type="ECO:0000256" key="4">
    <source>
        <dbReference type="ARBA" id="ARBA00022771"/>
    </source>
</evidence>
<dbReference type="Gene3D" id="1.20.920.10">
    <property type="entry name" value="Bromodomain-like"/>
    <property type="match status" value="1"/>
</dbReference>
<dbReference type="SMART" id="SM00297">
    <property type="entry name" value="BROMO"/>
    <property type="match status" value="1"/>
</dbReference>
<comment type="subcellular location">
    <subcellularLocation>
        <location evidence="1">Nucleus</location>
    </subcellularLocation>
</comment>
<dbReference type="GO" id="GO:0005634">
    <property type="term" value="C:nucleus"/>
    <property type="evidence" value="ECO:0007669"/>
    <property type="project" value="UniProtKB-SubCell"/>
</dbReference>
<dbReference type="SMART" id="SM00293">
    <property type="entry name" value="PWWP"/>
    <property type="match status" value="1"/>
</dbReference>
<evidence type="ECO:0000259" key="11">
    <source>
        <dbReference type="PROSITE" id="PS50014"/>
    </source>
</evidence>
<dbReference type="FunFam" id="3.30.40.10:FF:000007">
    <property type="entry name" value="Bromodomain containing 1, isoform CRA_b"/>
    <property type="match status" value="1"/>
</dbReference>
<dbReference type="Gene3D" id="2.30.30.140">
    <property type="match status" value="1"/>
</dbReference>
<dbReference type="PANTHER" id="PTHR13793:SF107">
    <property type="entry name" value="BROMODOMAIN-CONTAINING PROTEIN HOMOLOG"/>
    <property type="match status" value="1"/>
</dbReference>